<evidence type="ECO:0000313" key="5">
    <source>
        <dbReference type="Proteomes" id="UP000515847"/>
    </source>
</evidence>
<sequence>MPADRLGLIVTTISAASFGAMSIFAKFAYDGGANVPTVLFLRFTLAFLFFWGYLSFIKRDLKPYPFVVTSKLFLLGALGYGSMSACFFLAVSRIPASLAGMLLYLYPALVTITTIVLKQETYTRQKGLALLITSLGLLLVLGTSFEGIDFLGILFGIGAACTYTVYIVTGSNVLRVLEPIKATTYIITGAASTYIIFGVTTGNLSFNFTSLAWLTIAGIALISTIVAILFFWLGVQLIGAARASIISTIEPLVTVVLAWLAFDEMLSPVQLVGGALIILGVFVLQYPGKNRQLVQSKENPMEN</sequence>
<feature type="transmembrane region" description="Helical" evidence="2">
    <location>
        <begin position="268"/>
        <end position="287"/>
    </location>
</feature>
<evidence type="ECO:0000256" key="2">
    <source>
        <dbReference type="SAM" id="Phobius"/>
    </source>
</evidence>
<dbReference type="RefSeq" id="WP_034421967.1">
    <property type="nucleotide sequence ID" value="NZ_CP045798.1"/>
</dbReference>
<accession>A0A7G6E2J7</accession>
<feature type="transmembrane region" description="Helical" evidence="2">
    <location>
        <begin position="7"/>
        <end position="29"/>
    </location>
</feature>
<feature type="transmembrane region" description="Helical" evidence="2">
    <location>
        <begin position="151"/>
        <end position="170"/>
    </location>
</feature>
<dbReference type="AlphaFoldDB" id="A0A7G6E2J7"/>
<feature type="transmembrane region" description="Helical" evidence="2">
    <location>
        <begin position="66"/>
        <end position="90"/>
    </location>
</feature>
<proteinExistence type="inferred from homology"/>
<dbReference type="InterPro" id="IPR000620">
    <property type="entry name" value="EamA_dom"/>
</dbReference>
<dbReference type="SUPFAM" id="SSF103481">
    <property type="entry name" value="Multidrug resistance efflux transporter EmrE"/>
    <property type="match status" value="2"/>
</dbReference>
<feature type="transmembrane region" description="Helical" evidence="2">
    <location>
        <begin position="245"/>
        <end position="262"/>
    </location>
</feature>
<feature type="domain" description="EamA" evidence="3">
    <location>
        <begin position="6"/>
        <end position="141"/>
    </location>
</feature>
<keyword evidence="2" id="KW-0472">Membrane</keyword>
<gene>
    <name evidence="4" type="ORF">BR63_08240</name>
</gene>
<feature type="transmembrane region" description="Helical" evidence="2">
    <location>
        <begin position="96"/>
        <end position="116"/>
    </location>
</feature>
<keyword evidence="2" id="KW-0812">Transmembrane</keyword>
<dbReference type="EMBL" id="CP045798">
    <property type="protein sequence ID" value="QNB46301.1"/>
    <property type="molecule type" value="Genomic_DNA"/>
</dbReference>
<reference evidence="4 5" key="1">
    <citation type="journal article" date="2019" name="Front. Microbiol.">
        <title>Thermoanaerosceptrum fracticalcis gen. nov. sp. nov., a Novel Fumarate-Fermenting Microorganism From a Deep Fractured Carbonate Aquifer of the US Great Basin.</title>
        <authorList>
            <person name="Hamilton-Brehm S.D."/>
            <person name="Stewart L.E."/>
            <person name="Zavarin M."/>
            <person name="Caldwell M."/>
            <person name="Lawson P.A."/>
            <person name="Onstott T.C."/>
            <person name="Grzymski J."/>
            <person name="Neveux I."/>
            <person name="Lollar B.S."/>
            <person name="Russell C.E."/>
            <person name="Moser D.P."/>
        </authorList>
    </citation>
    <scope>NUCLEOTIDE SEQUENCE [LARGE SCALE GENOMIC DNA]</scope>
    <source>
        <strain evidence="4 5">DRI-13</strain>
    </source>
</reference>
<dbReference type="Gene3D" id="1.10.3730.20">
    <property type="match status" value="1"/>
</dbReference>
<feature type="transmembrane region" description="Helical" evidence="2">
    <location>
        <begin position="182"/>
        <end position="199"/>
    </location>
</feature>
<dbReference type="PANTHER" id="PTHR22911:SF79">
    <property type="entry name" value="MOBA-LIKE NTP TRANSFERASE DOMAIN-CONTAINING PROTEIN"/>
    <property type="match status" value="1"/>
</dbReference>
<evidence type="ECO:0000256" key="1">
    <source>
        <dbReference type="ARBA" id="ARBA00007362"/>
    </source>
</evidence>
<name>A0A7G6E2J7_THEFR</name>
<dbReference type="GO" id="GO:0016020">
    <property type="term" value="C:membrane"/>
    <property type="evidence" value="ECO:0007669"/>
    <property type="project" value="InterPro"/>
</dbReference>
<dbReference type="Proteomes" id="UP000515847">
    <property type="component" value="Chromosome"/>
</dbReference>
<evidence type="ECO:0000313" key="4">
    <source>
        <dbReference type="EMBL" id="QNB46301.1"/>
    </source>
</evidence>
<feature type="transmembrane region" description="Helical" evidence="2">
    <location>
        <begin position="211"/>
        <end position="233"/>
    </location>
</feature>
<evidence type="ECO:0000259" key="3">
    <source>
        <dbReference type="Pfam" id="PF00892"/>
    </source>
</evidence>
<feature type="domain" description="EamA" evidence="3">
    <location>
        <begin position="151"/>
        <end position="284"/>
    </location>
</feature>
<dbReference type="KEGG" id="tfr:BR63_08240"/>
<dbReference type="Pfam" id="PF00892">
    <property type="entry name" value="EamA"/>
    <property type="match status" value="2"/>
</dbReference>
<keyword evidence="2" id="KW-1133">Transmembrane helix</keyword>
<feature type="transmembrane region" description="Helical" evidence="2">
    <location>
        <begin position="35"/>
        <end position="54"/>
    </location>
</feature>
<protein>
    <submittedName>
        <fullName evidence="4">EamA family transporter</fullName>
    </submittedName>
</protein>
<comment type="similarity">
    <text evidence="1">Belongs to the EamA transporter family.</text>
</comment>
<dbReference type="InterPro" id="IPR037185">
    <property type="entry name" value="EmrE-like"/>
</dbReference>
<dbReference type="PANTHER" id="PTHR22911">
    <property type="entry name" value="ACYL-MALONYL CONDENSING ENZYME-RELATED"/>
    <property type="match status" value="1"/>
</dbReference>
<feature type="transmembrane region" description="Helical" evidence="2">
    <location>
        <begin position="128"/>
        <end position="145"/>
    </location>
</feature>
<organism evidence="4 5">
    <name type="scientific">Thermanaerosceptrum fracticalcis</name>
    <dbReference type="NCBI Taxonomy" id="1712410"/>
    <lineage>
        <taxon>Bacteria</taxon>
        <taxon>Bacillati</taxon>
        <taxon>Bacillota</taxon>
        <taxon>Clostridia</taxon>
        <taxon>Eubacteriales</taxon>
        <taxon>Peptococcaceae</taxon>
        <taxon>Thermanaerosceptrum</taxon>
    </lineage>
</organism>
<dbReference type="OrthoDB" id="9808556at2"/>
<keyword evidence="5" id="KW-1185">Reference proteome</keyword>